<evidence type="ECO:0000313" key="1">
    <source>
        <dbReference type="EnsemblMetazoa" id="GPAI014847-PA"/>
    </source>
</evidence>
<dbReference type="GO" id="GO:0071897">
    <property type="term" value="P:DNA biosynthetic process"/>
    <property type="evidence" value="ECO:0007669"/>
    <property type="project" value="UniProtKB-ARBA"/>
</dbReference>
<protein>
    <submittedName>
        <fullName evidence="1">Uncharacterized protein</fullName>
    </submittedName>
</protein>
<dbReference type="EnsemblMetazoa" id="GPAI014847-RA">
    <property type="protein sequence ID" value="GPAI014847-PA"/>
    <property type="gene ID" value="GPAI014847"/>
</dbReference>
<name>A0A1A9ZHK1_GLOPL</name>
<dbReference type="VEuPathDB" id="VectorBase:GPAI014847"/>
<reference evidence="1" key="2">
    <citation type="submission" date="2020-05" db="UniProtKB">
        <authorList>
            <consortium name="EnsemblMetazoa"/>
        </authorList>
    </citation>
    <scope>IDENTIFICATION</scope>
    <source>
        <strain evidence="1">IAEA</strain>
    </source>
</reference>
<proteinExistence type="predicted"/>
<dbReference type="AlphaFoldDB" id="A0A1A9ZHK1"/>
<accession>A0A1A9ZHK1</accession>
<sequence>MDCDVNSIIGAQTREPSNLSYTDGRYPSLCQHFGRTTRNHHASLLCANLQKIFQLLQLHYNNYFSWNQPQQQTFGKILKHLSIPPVLKLYNVNEDVNIQIDVSSYAPACFLLQRNLKHLTPGRSPEYAPAIEERTLKWNLCTITLKKKQRKVPNCRYKPLLQYLIKNILVAYGINDNAFACPRIKSDMLALFEERIKGYVVGGEILTRFLCD</sequence>
<dbReference type="SUPFAM" id="SSF56672">
    <property type="entry name" value="DNA/RNA polymerases"/>
    <property type="match status" value="1"/>
</dbReference>
<dbReference type="InterPro" id="IPR043502">
    <property type="entry name" value="DNA/RNA_pol_sf"/>
</dbReference>
<organism evidence="1 2">
    <name type="scientific">Glossina pallidipes</name>
    <name type="common">Tsetse fly</name>
    <dbReference type="NCBI Taxonomy" id="7398"/>
    <lineage>
        <taxon>Eukaryota</taxon>
        <taxon>Metazoa</taxon>
        <taxon>Ecdysozoa</taxon>
        <taxon>Arthropoda</taxon>
        <taxon>Hexapoda</taxon>
        <taxon>Insecta</taxon>
        <taxon>Pterygota</taxon>
        <taxon>Neoptera</taxon>
        <taxon>Endopterygota</taxon>
        <taxon>Diptera</taxon>
        <taxon>Brachycera</taxon>
        <taxon>Muscomorpha</taxon>
        <taxon>Hippoboscoidea</taxon>
        <taxon>Glossinidae</taxon>
        <taxon>Glossina</taxon>
    </lineage>
</organism>
<evidence type="ECO:0000313" key="2">
    <source>
        <dbReference type="Proteomes" id="UP000092445"/>
    </source>
</evidence>
<dbReference type="Proteomes" id="UP000092445">
    <property type="component" value="Unassembled WGS sequence"/>
</dbReference>
<reference evidence="2" key="1">
    <citation type="submission" date="2014-03" db="EMBL/GenBank/DDBJ databases">
        <authorList>
            <person name="Aksoy S."/>
            <person name="Warren W."/>
            <person name="Wilson R.K."/>
        </authorList>
    </citation>
    <scope>NUCLEOTIDE SEQUENCE [LARGE SCALE GENOMIC DNA]</scope>
    <source>
        <strain evidence="2">IAEA</strain>
    </source>
</reference>
<keyword evidence="2" id="KW-1185">Reference proteome</keyword>